<name>A0A0E9UA31_ANGAN</name>
<accession>A0A0E9UA31</accession>
<reference evidence="1" key="1">
    <citation type="submission" date="2014-11" db="EMBL/GenBank/DDBJ databases">
        <authorList>
            <person name="Amaro Gonzalez C."/>
        </authorList>
    </citation>
    <scope>NUCLEOTIDE SEQUENCE</scope>
</reference>
<organism evidence="1">
    <name type="scientific">Anguilla anguilla</name>
    <name type="common">European freshwater eel</name>
    <name type="synonym">Muraena anguilla</name>
    <dbReference type="NCBI Taxonomy" id="7936"/>
    <lineage>
        <taxon>Eukaryota</taxon>
        <taxon>Metazoa</taxon>
        <taxon>Chordata</taxon>
        <taxon>Craniata</taxon>
        <taxon>Vertebrata</taxon>
        <taxon>Euteleostomi</taxon>
        <taxon>Actinopterygii</taxon>
        <taxon>Neopterygii</taxon>
        <taxon>Teleostei</taxon>
        <taxon>Anguilliformes</taxon>
        <taxon>Anguillidae</taxon>
        <taxon>Anguilla</taxon>
    </lineage>
</organism>
<dbReference type="AlphaFoldDB" id="A0A0E9UA31"/>
<reference evidence="1" key="2">
    <citation type="journal article" date="2015" name="Fish Shellfish Immunol.">
        <title>Early steps in the European eel (Anguilla anguilla)-Vibrio vulnificus interaction in the gills: Role of the RtxA13 toxin.</title>
        <authorList>
            <person name="Callol A."/>
            <person name="Pajuelo D."/>
            <person name="Ebbesson L."/>
            <person name="Teles M."/>
            <person name="MacKenzie S."/>
            <person name="Amaro C."/>
        </authorList>
    </citation>
    <scope>NUCLEOTIDE SEQUENCE</scope>
</reference>
<dbReference type="EMBL" id="GBXM01046547">
    <property type="protein sequence ID" value="JAH62030.1"/>
    <property type="molecule type" value="Transcribed_RNA"/>
</dbReference>
<protein>
    <submittedName>
        <fullName evidence="1">Uncharacterized protein</fullName>
    </submittedName>
</protein>
<proteinExistence type="predicted"/>
<evidence type="ECO:0000313" key="1">
    <source>
        <dbReference type="EMBL" id="JAH62030.1"/>
    </source>
</evidence>
<sequence>MFIYIQRLACRSLRSGCRRT</sequence>